<dbReference type="GO" id="GO:0008270">
    <property type="term" value="F:zinc ion binding"/>
    <property type="evidence" value="ECO:0007669"/>
    <property type="project" value="UniProtKB-KW"/>
</dbReference>
<dbReference type="SUPFAM" id="SSF57667">
    <property type="entry name" value="beta-beta-alpha zinc fingers"/>
    <property type="match status" value="5"/>
</dbReference>
<evidence type="ECO:0000256" key="2">
    <source>
        <dbReference type="ARBA" id="ARBA00006991"/>
    </source>
</evidence>
<dbReference type="EMBL" id="CM014093">
    <property type="protein sequence ID" value="TKS84167.1"/>
    <property type="molecule type" value="Genomic_DNA"/>
</dbReference>
<dbReference type="InterPro" id="IPR050331">
    <property type="entry name" value="Zinc_finger"/>
</dbReference>
<dbReference type="FunFam" id="3.30.160.60:FF:000012">
    <property type="entry name" value="RB-associated KRAB zinc finger protein-like"/>
    <property type="match status" value="1"/>
</dbReference>
<dbReference type="SMART" id="SM00355">
    <property type="entry name" value="ZnF_C2H2"/>
    <property type="match status" value="9"/>
</dbReference>
<evidence type="ECO:0000313" key="14">
    <source>
        <dbReference type="EMBL" id="TKS84167.1"/>
    </source>
</evidence>
<feature type="domain" description="C2H2-type" evidence="13">
    <location>
        <begin position="168"/>
        <end position="195"/>
    </location>
</feature>
<evidence type="ECO:0000256" key="6">
    <source>
        <dbReference type="ARBA" id="ARBA00022833"/>
    </source>
</evidence>
<dbReference type="GO" id="GO:0010468">
    <property type="term" value="P:regulation of gene expression"/>
    <property type="evidence" value="ECO:0007669"/>
    <property type="project" value="TreeGrafter"/>
</dbReference>
<dbReference type="GO" id="GO:0003677">
    <property type="term" value="F:DNA binding"/>
    <property type="evidence" value="ECO:0007669"/>
    <property type="project" value="UniProtKB-KW"/>
</dbReference>
<feature type="domain" description="C2H2-type" evidence="13">
    <location>
        <begin position="222"/>
        <end position="249"/>
    </location>
</feature>
<protein>
    <submittedName>
        <fullName evidence="14">Zinc finger protein 235</fullName>
    </submittedName>
</protein>
<evidence type="ECO:0000256" key="5">
    <source>
        <dbReference type="ARBA" id="ARBA00022771"/>
    </source>
</evidence>
<dbReference type="PANTHER" id="PTHR16515:SF49">
    <property type="entry name" value="GASTRULA ZINC FINGER PROTEIN XLCGF49.1-LIKE-RELATED"/>
    <property type="match status" value="1"/>
</dbReference>
<keyword evidence="8" id="KW-0238">DNA-binding</keyword>
<dbReference type="Pfam" id="PF00096">
    <property type="entry name" value="zf-C2H2"/>
    <property type="match status" value="5"/>
</dbReference>
<keyword evidence="10" id="KW-0539">Nucleus</keyword>
<reference evidence="14 15" key="1">
    <citation type="submission" date="2019-01" db="EMBL/GenBank/DDBJ databases">
        <title>Genome Assembly of Collichthys lucidus.</title>
        <authorList>
            <person name="Cai M."/>
            <person name="Xiao S."/>
        </authorList>
    </citation>
    <scope>NUCLEOTIDE SEQUENCE [LARGE SCALE GENOMIC DNA]</scope>
    <source>
        <strain evidence="14">JT15FE1705JMU</strain>
        <tissue evidence="14">Muscle</tissue>
    </source>
</reference>
<feature type="domain" description="C2H2-type" evidence="13">
    <location>
        <begin position="362"/>
        <end position="389"/>
    </location>
</feature>
<dbReference type="PROSITE" id="PS00028">
    <property type="entry name" value="ZINC_FINGER_C2H2_1"/>
    <property type="match status" value="8"/>
</dbReference>
<gene>
    <name evidence="14" type="ORF">D9C73_019066</name>
</gene>
<feature type="domain" description="C2H2-type" evidence="13">
    <location>
        <begin position="307"/>
        <end position="334"/>
    </location>
</feature>
<evidence type="ECO:0000256" key="4">
    <source>
        <dbReference type="ARBA" id="ARBA00022737"/>
    </source>
</evidence>
<accession>A0A4U5V8B8</accession>
<dbReference type="GO" id="GO:0005634">
    <property type="term" value="C:nucleus"/>
    <property type="evidence" value="ECO:0007669"/>
    <property type="project" value="UniProtKB-SubCell"/>
</dbReference>
<feature type="domain" description="C2H2-type" evidence="13">
    <location>
        <begin position="279"/>
        <end position="306"/>
    </location>
</feature>
<sequence length="455" mass="50168">METLVKAAVKELSALLDEATAAQRRPAAAAVAPMKDGEGREVTPLEERQHFNKDITNQFASLMEVWAKGAVEKILMMLKVSVCEAEDSPATEQRAGLGPKTKRTRTKAGQVAGPKRTDAATGETNSASHSETEAMLTEPISELASDVSGENTPTATSKIKKKKTTGPFKCPACDKSFALKCLMDRHYLTHSKPHLCSECGKCFAGLQGLIAHARRHTGEKLYKCTDCGTEFAYKYTFDRHMRRHSLKKPSIHMCTLCENQFTGLPAFQRHRCCALKKTFVCSLCTETFDCRQSLADHENLHSGNRDFVCEMCGESFFSSSSLATHRVTHTQKKSCCDVLGVGCSDFSVLKNHLSKHTGEKLFSCEVCGKGCSHLSALKHHMLTHTGERPYVCETCGKRCSHASALQNHMRVHTGKKAGQQPVCSVCGKTFRCMVNLKYHMSIHTGEKPYACDQCD</sequence>
<dbReference type="PANTHER" id="PTHR16515">
    <property type="entry name" value="PR DOMAIN ZINC FINGER PROTEIN"/>
    <property type="match status" value="1"/>
</dbReference>
<evidence type="ECO:0000256" key="11">
    <source>
        <dbReference type="PROSITE-ProRule" id="PRU00042"/>
    </source>
</evidence>
<dbReference type="InterPro" id="IPR013087">
    <property type="entry name" value="Znf_C2H2_type"/>
</dbReference>
<dbReference type="AlphaFoldDB" id="A0A4U5V8B8"/>
<evidence type="ECO:0000256" key="8">
    <source>
        <dbReference type="ARBA" id="ARBA00023125"/>
    </source>
</evidence>
<evidence type="ECO:0000259" key="13">
    <source>
        <dbReference type="PROSITE" id="PS50157"/>
    </source>
</evidence>
<dbReference type="FunFam" id="3.30.160.60:FF:000624">
    <property type="entry name" value="zinc finger protein 697"/>
    <property type="match status" value="1"/>
</dbReference>
<evidence type="ECO:0000256" key="10">
    <source>
        <dbReference type="ARBA" id="ARBA00023242"/>
    </source>
</evidence>
<keyword evidence="15" id="KW-1185">Reference proteome</keyword>
<dbReference type="STRING" id="240159.A0A4U5V8B8"/>
<feature type="region of interest" description="Disordered" evidence="12">
    <location>
        <begin position="86"/>
        <end position="134"/>
    </location>
</feature>
<evidence type="ECO:0000313" key="15">
    <source>
        <dbReference type="Proteomes" id="UP000298787"/>
    </source>
</evidence>
<proteinExistence type="inferred from homology"/>
<evidence type="ECO:0000256" key="9">
    <source>
        <dbReference type="ARBA" id="ARBA00023163"/>
    </source>
</evidence>
<dbReference type="Proteomes" id="UP000298787">
    <property type="component" value="Chromosome 16"/>
</dbReference>
<keyword evidence="6" id="KW-0862">Zinc</keyword>
<organism evidence="14 15">
    <name type="scientific">Collichthys lucidus</name>
    <name type="common">Big head croaker</name>
    <name type="synonym">Sciaena lucida</name>
    <dbReference type="NCBI Taxonomy" id="240159"/>
    <lineage>
        <taxon>Eukaryota</taxon>
        <taxon>Metazoa</taxon>
        <taxon>Chordata</taxon>
        <taxon>Craniata</taxon>
        <taxon>Vertebrata</taxon>
        <taxon>Euteleostomi</taxon>
        <taxon>Actinopterygii</taxon>
        <taxon>Neopterygii</taxon>
        <taxon>Teleostei</taxon>
        <taxon>Neoteleostei</taxon>
        <taxon>Acanthomorphata</taxon>
        <taxon>Eupercaria</taxon>
        <taxon>Sciaenidae</taxon>
        <taxon>Collichthys</taxon>
    </lineage>
</organism>
<keyword evidence="4" id="KW-0677">Repeat</keyword>
<evidence type="ECO:0000256" key="1">
    <source>
        <dbReference type="ARBA" id="ARBA00004123"/>
    </source>
</evidence>
<dbReference type="FunFam" id="3.30.160.60:FF:000759">
    <property type="entry name" value="zinc finger protein 16"/>
    <property type="match status" value="1"/>
</dbReference>
<feature type="domain" description="C2H2-type" evidence="13">
    <location>
        <begin position="390"/>
        <end position="417"/>
    </location>
</feature>
<keyword evidence="3" id="KW-0479">Metal-binding</keyword>
<feature type="domain" description="C2H2-type" evidence="13">
    <location>
        <begin position="421"/>
        <end position="448"/>
    </location>
</feature>
<dbReference type="FunFam" id="3.30.160.60:FF:001450">
    <property type="entry name" value="zinc finger protein 774"/>
    <property type="match status" value="1"/>
</dbReference>
<dbReference type="PROSITE" id="PS50157">
    <property type="entry name" value="ZINC_FINGER_C2H2_2"/>
    <property type="match status" value="8"/>
</dbReference>
<name>A0A4U5V8B8_COLLU</name>
<keyword evidence="7" id="KW-0805">Transcription regulation</keyword>
<comment type="subcellular location">
    <subcellularLocation>
        <location evidence="1">Nucleus</location>
    </subcellularLocation>
</comment>
<dbReference type="FunFam" id="3.30.160.60:FF:000770">
    <property type="entry name" value="zinc finger protein 16"/>
    <property type="match status" value="1"/>
</dbReference>
<keyword evidence="9" id="KW-0804">Transcription</keyword>
<comment type="similarity">
    <text evidence="2">Belongs to the krueppel C2H2-type zinc-finger protein family.</text>
</comment>
<dbReference type="Gene3D" id="3.30.160.60">
    <property type="entry name" value="Classic Zinc Finger"/>
    <property type="match status" value="7"/>
</dbReference>
<feature type="domain" description="C2H2-type" evidence="13">
    <location>
        <begin position="194"/>
        <end position="221"/>
    </location>
</feature>
<evidence type="ECO:0000256" key="3">
    <source>
        <dbReference type="ARBA" id="ARBA00022723"/>
    </source>
</evidence>
<dbReference type="InterPro" id="IPR036236">
    <property type="entry name" value="Znf_C2H2_sf"/>
</dbReference>
<keyword evidence="5 11" id="KW-0863">Zinc-finger</keyword>
<evidence type="ECO:0000256" key="12">
    <source>
        <dbReference type="SAM" id="MobiDB-lite"/>
    </source>
</evidence>
<evidence type="ECO:0000256" key="7">
    <source>
        <dbReference type="ARBA" id="ARBA00023015"/>
    </source>
</evidence>